<evidence type="ECO:0000256" key="4">
    <source>
        <dbReference type="ARBA" id="ARBA00022825"/>
    </source>
</evidence>
<sequence>MKSKITFLLLFALPFLFPLSSGAVYNEGSSILNKPQFVPNQVVVKYKVSSDPKTLKQQSSNFSISAIDRVDALQDYNQVKQFNQSLGVTNTDVAAPFMNNTYLYITDGAKSVYEIVSIYNGRPEIEYAEPNHLYYPMKTPNDQLYGRMWGLAKINMPSAWDKSTGSRSVKAAVIDSGADVNHPDLKNNIVETKAFCGRFAIGDHATHTNGTVGAVGNNAVGVTGINWEISLMSLDVFCGGGGAAMAAIASAINYAATNGAKVINMSLGSYVYSPTLQSEIAKAVNNGVTIVVSAGNERQQGKTADQGYPARDPNVITVAATKNNDQVAPFSNPGNAVDVAAPGVGIASTVPGGQYQMMSGTSMASPHVAGLVGLIYALNPSIRPSEVKSILESTAVDLGIPGRDRDFGAGRIDAAAALARVGGGGGQPTPTQSVNPTNPVTQSPQATLTPPKPTTPGGPTPTPGSIVNPTPPDSQCNIGDFNCDGKTDKQDFEDWKTAFLAGNATLKQYDEWRRVVFSRPSN</sequence>
<dbReference type="PANTHER" id="PTHR43806:SF11">
    <property type="entry name" value="CEREVISIN-RELATED"/>
    <property type="match status" value="1"/>
</dbReference>
<dbReference type="GO" id="GO:0004252">
    <property type="term" value="F:serine-type endopeptidase activity"/>
    <property type="evidence" value="ECO:0007669"/>
    <property type="project" value="UniProtKB-UniRule"/>
</dbReference>
<dbReference type="PROSITE" id="PS51892">
    <property type="entry name" value="SUBTILASE"/>
    <property type="match status" value="1"/>
</dbReference>
<feature type="active site" description="Charge relay system" evidence="5">
    <location>
        <position position="175"/>
    </location>
</feature>
<proteinExistence type="inferred from homology"/>
<reference evidence="10 11" key="1">
    <citation type="journal article" date="2016" name="Nat. Commun.">
        <title>Thousands of microbial genomes shed light on interconnected biogeochemical processes in an aquifer system.</title>
        <authorList>
            <person name="Anantharaman K."/>
            <person name="Brown C.T."/>
            <person name="Hug L.A."/>
            <person name="Sharon I."/>
            <person name="Castelle C.J."/>
            <person name="Probst A.J."/>
            <person name="Thomas B.C."/>
            <person name="Singh A."/>
            <person name="Wilkins M.J."/>
            <person name="Karaoz U."/>
            <person name="Brodie E.L."/>
            <person name="Williams K.H."/>
            <person name="Hubbard S.S."/>
            <person name="Banfield J.F."/>
        </authorList>
    </citation>
    <scope>NUCLEOTIDE SEQUENCE [LARGE SCALE GENOMIC DNA]</scope>
</reference>
<evidence type="ECO:0000259" key="9">
    <source>
        <dbReference type="Pfam" id="PF22148"/>
    </source>
</evidence>
<evidence type="ECO:0000256" key="6">
    <source>
        <dbReference type="SAM" id="MobiDB-lite"/>
    </source>
</evidence>
<evidence type="ECO:0000313" key="10">
    <source>
        <dbReference type="EMBL" id="OGK14932.1"/>
    </source>
</evidence>
<feature type="domain" description="Fervidolysin-like N-terminal prodomain" evidence="9">
    <location>
        <begin position="33"/>
        <end position="131"/>
    </location>
</feature>
<evidence type="ECO:0000259" key="8">
    <source>
        <dbReference type="Pfam" id="PF00082"/>
    </source>
</evidence>
<dbReference type="InterPro" id="IPR000209">
    <property type="entry name" value="Peptidase_S8/S53_dom"/>
</dbReference>
<comment type="similarity">
    <text evidence="1 5">Belongs to the peptidase S8 family.</text>
</comment>
<evidence type="ECO:0000256" key="5">
    <source>
        <dbReference type="PROSITE-ProRule" id="PRU01240"/>
    </source>
</evidence>
<dbReference type="EMBL" id="MFZF01000039">
    <property type="protein sequence ID" value="OGK14932.1"/>
    <property type="molecule type" value="Genomic_DNA"/>
</dbReference>
<dbReference type="PANTHER" id="PTHR43806">
    <property type="entry name" value="PEPTIDASE S8"/>
    <property type="match status" value="1"/>
</dbReference>
<feature type="compositionally biased region" description="Pro residues" evidence="6">
    <location>
        <begin position="450"/>
        <end position="462"/>
    </location>
</feature>
<gene>
    <name evidence="10" type="ORF">A2690_01520</name>
</gene>
<protein>
    <submittedName>
        <fullName evidence="10">Uncharacterized protein</fullName>
    </submittedName>
</protein>
<evidence type="ECO:0000256" key="7">
    <source>
        <dbReference type="SAM" id="SignalP"/>
    </source>
</evidence>
<evidence type="ECO:0000313" key="11">
    <source>
        <dbReference type="Proteomes" id="UP000178372"/>
    </source>
</evidence>
<dbReference type="GO" id="GO:0006508">
    <property type="term" value="P:proteolysis"/>
    <property type="evidence" value="ECO:0007669"/>
    <property type="project" value="UniProtKB-KW"/>
</dbReference>
<dbReference type="PRINTS" id="PR00723">
    <property type="entry name" value="SUBTILISIN"/>
</dbReference>
<comment type="caution">
    <text evidence="10">The sequence shown here is derived from an EMBL/GenBank/DDBJ whole genome shotgun (WGS) entry which is preliminary data.</text>
</comment>
<dbReference type="Gene3D" id="3.40.50.200">
    <property type="entry name" value="Peptidase S8/S53 domain"/>
    <property type="match status" value="1"/>
</dbReference>
<keyword evidence="4 5" id="KW-0720">Serine protease</keyword>
<feature type="compositionally biased region" description="Polar residues" evidence="6">
    <location>
        <begin position="433"/>
        <end position="448"/>
    </location>
</feature>
<dbReference type="InterPro" id="IPR023828">
    <property type="entry name" value="Peptidase_S8_Ser-AS"/>
</dbReference>
<name>A0A1F7G8G9_9BACT</name>
<feature type="active site" description="Charge relay system" evidence="5">
    <location>
        <position position="362"/>
    </location>
</feature>
<accession>A0A1F7G8G9</accession>
<feature type="compositionally biased region" description="Polar residues" evidence="6">
    <location>
        <begin position="465"/>
        <end position="476"/>
    </location>
</feature>
<dbReference type="SUPFAM" id="SSF52743">
    <property type="entry name" value="Subtilisin-like"/>
    <property type="match status" value="1"/>
</dbReference>
<dbReference type="InterPro" id="IPR050131">
    <property type="entry name" value="Peptidase_S8_subtilisin-like"/>
</dbReference>
<dbReference type="InterPro" id="IPR054399">
    <property type="entry name" value="Fervidolysin-like_N_prodom"/>
</dbReference>
<dbReference type="PROSITE" id="PS00138">
    <property type="entry name" value="SUBTILASE_SER"/>
    <property type="match status" value="1"/>
</dbReference>
<dbReference type="Pfam" id="PF22148">
    <property type="entry name" value="Fervidolysin_NPro-like"/>
    <property type="match status" value="1"/>
</dbReference>
<feature type="signal peptide" evidence="7">
    <location>
        <begin position="1"/>
        <end position="23"/>
    </location>
</feature>
<keyword evidence="7" id="KW-0732">Signal</keyword>
<evidence type="ECO:0000256" key="1">
    <source>
        <dbReference type="ARBA" id="ARBA00011073"/>
    </source>
</evidence>
<dbReference type="Proteomes" id="UP000178372">
    <property type="component" value="Unassembled WGS sequence"/>
</dbReference>
<feature type="region of interest" description="Disordered" evidence="6">
    <location>
        <begin position="420"/>
        <end position="476"/>
    </location>
</feature>
<dbReference type="Pfam" id="PF00082">
    <property type="entry name" value="Peptidase_S8"/>
    <property type="match status" value="1"/>
</dbReference>
<keyword evidence="2 5" id="KW-0645">Protease</keyword>
<dbReference type="InterPro" id="IPR036852">
    <property type="entry name" value="Peptidase_S8/S53_dom_sf"/>
</dbReference>
<evidence type="ECO:0000256" key="3">
    <source>
        <dbReference type="ARBA" id="ARBA00022801"/>
    </source>
</evidence>
<dbReference type="InterPro" id="IPR015500">
    <property type="entry name" value="Peptidase_S8_subtilisin-rel"/>
</dbReference>
<dbReference type="AlphaFoldDB" id="A0A1F7G8G9"/>
<feature type="active site" description="Charge relay system" evidence="5">
    <location>
        <position position="204"/>
    </location>
</feature>
<evidence type="ECO:0000256" key="2">
    <source>
        <dbReference type="ARBA" id="ARBA00022670"/>
    </source>
</evidence>
<keyword evidence="3 5" id="KW-0378">Hydrolase</keyword>
<feature type="chain" id="PRO_5009529141" evidence="7">
    <location>
        <begin position="24"/>
        <end position="522"/>
    </location>
</feature>
<organism evidence="10 11">
    <name type="scientific">Candidatus Roizmanbacteria bacterium RIFCSPHIGHO2_01_FULL_39_12b</name>
    <dbReference type="NCBI Taxonomy" id="1802030"/>
    <lineage>
        <taxon>Bacteria</taxon>
        <taxon>Candidatus Roizmaniibacteriota</taxon>
    </lineage>
</organism>
<feature type="domain" description="Peptidase S8/S53" evidence="8">
    <location>
        <begin position="168"/>
        <end position="410"/>
    </location>
</feature>